<dbReference type="AlphaFoldDB" id="A0A0K8SLW0"/>
<feature type="non-terminal residue" evidence="2">
    <location>
        <position position="1"/>
    </location>
</feature>
<feature type="compositionally biased region" description="Acidic residues" evidence="1">
    <location>
        <begin position="121"/>
        <end position="134"/>
    </location>
</feature>
<dbReference type="EMBL" id="GBRD01011492">
    <property type="protein sequence ID" value="JAG54332.1"/>
    <property type="molecule type" value="Transcribed_RNA"/>
</dbReference>
<evidence type="ECO:0000313" key="2">
    <source>
        <dbReference type="EMBL" id="JAG54332.1"/>
    </source>
</evidence>
<sequence>VFYRASRLTCDDDDRDTQGPLLEAVQQLRDHVRYCWGNSKPEETEPTGQPLSLAEELAISEQQGAASLLVQQMAKPIVSLGAIPKTAQLKPSSRTRTEKPRPPTRSEKPNPMTRTEKLYDLSEEYTSSEEVEDDYVPRNRSRPKIRNP</sequence>
<proteinExistence type="predicted"/>
<protein>
    <submittedName>
        <fullName evidence="2">Uncharacterized protein</fullName>
    </submittedName>
</protein>
<feature type="compositionally biased region" description="Basic and acidic residues" evidence="1">
    <location>
        <begin position="95"/>
        <end position="120"/>
    </location>
</feature>
<feature type="region of interest" description="Disordered" evidence="1">
    <location>
        <begin position="84"/>
        <end position="148"/>
    </location>
</feature>
<name>A0A0K8SLW0_LYGHE</name>
<feature type="compositionally biased region" description="Basic residues" evidence="1">
    <location>
        <begin position="139"/>
        <end position="148"/>
    </location>
</feature>
<organism evidence="2">
    <name type="scientific">Lygus hesperus</name>
    <name type="common">Western plant bug</name>
    <dbReference type="NCBI Taxonomy" id="30085"/>
    <lineage>
        <taxon>Eukaryota</taxon>
        <taxon>Metazoa</taxon>
        <taxon>Ecdysozoa</taxon>
        <taxon>Arthropoda</taxon>
        <taxon>Hexapoda</taxon>
        <taxon>Insecta</taxon>
        <taxon>Pterygota</taxon>
        <taxon>Neoptera</taxon>
        <taxon>Paraneoptera</taxon>
        <taxon>Hemiptera</taxon>
        <taxon>Heteroptera</taxon>
        <taxon>Panheteroptera</taxon>
        <taxon>Cimicomorpha</taxon>
        <taxon>Miridae</taxon>
        <taxon>Mirini</taxon>
        <taxon>Lygus</taxon>
    </lineage>
</organism>
<reference evidence="2" key="1">
    <citation type="submission" date="2014-09" db="EMBL/GenBank/DDBJ databases">
        <authorList>
            <person name="Magalhaes I.L.F."/>
            <person name="Oliveira U."/>
            <person name="Santos F.R."/>
            <person name="Vidigal T.H.D.A."/>
            <person name="Brescovit A.D."/>
            <person name="Santos A.J."/>
        </authorList>
    </citation>
    <scope>NUCLEOTIDE SEQUENCE</scope>
</reference>
<accession>A0A0K8SLW0</accession>
<feature type="non-terminal residue" evidence="2">
    <location>
        <position position="148"/>
    </location>
</feature>
<evidence type="ECO:0000256" key="1">
    <source>
        <dbReference type="SAM" id="MobiDB-lite"/>
    </source>
</evidence>